<proteinExistence type="predicted"/>
<keyword evidence="3" id="KW-1185">Reference proteome</keyword>
<evidence type="ECO:0000313" key="2">
    <source>
        <dbReference type="EMBL" id="KNC55198.1"/>
    </source>
</evidence>
<dbReference type="GeneID" id="25568948"/>
<dbReference type="AlphaFoldDB" id="A0A0L0DUN6"/>
<feature type="compositionally biased region" description="Low complexity" evidence="1">
    <location>
        <begin position="346"/>
        <end position="397"/>
    </location>
</feature>
<feature type="region of interest" description="Disordered" evidence="1">
    <location>
        <begin position="472"/>
        <end position="565"/>
    </location>
</feature>
<name>A0A0L0DUN6_THETB</name>
<feature type="compositionally biased region" description="Polar residues" evidence="1">
    <location>
        <begin position="552"/>
        <end position="565"/>
    </location>
</feature>
<feature type="region of interest" description="Disordered" evidence="1">
    <location>
        <begin position="261"/>
        <end position="448"/>
    </location>
</feature>
<evidence type="ECO:0000256" key="1">
    <source>
        <dbReference type="SAM" id="MobiDB-lite"/>
    </source>
</evidence>
<dbReference type="Proteomes" id="UP000054408">
    <property type="component" value="Unassembled WGS sequence"/>
</dbReference>
<feature type="compositionally biased region" description="Gly residues" evidence="1">
    <location>
        <begin position="502"/>
        <end position="512"/>
    </location>
</feature>
<organism evidence="2 3">
    <name type="scientific">Thecamonas trahens ATCC 50062</name>
    <dbReference type="NCBI Taxonomy" id="461836"/>
    <lineage>
        <taxon>Eukaryota</taxon>
        <taxon>Apusozoa</taxon>
        <taxon>Apusomonadida</taxon>
        <taxon>Apusomonadidae</taxon>
        <taxon>Thecamonas</taxon>
    </lineage>
</organism>
<gene>
    <name evidence="2" type="ORF">AMSG_10819</name>
</gene>
<protein>
    <submittedName>
        <fullName evidence="2">Uncharacterized protein</fullName>
    </submittedName>
</protein>
<feature type="compositionally biased region" description="Low complexity" evidence="1">
    <location>
        <begin position="513"/>
        <end position="551"/>
    </location>
</feature>
<evidence type="ECO:0000313" key="3">
    <source>
        <dbReference type="Proteomes" id="UP000054408"/>
    </source>
</evidence>
<feature type="compositionally biased region" description="Low complexity" evidence="1">
    <location>
        <begin position="483"/>
        <end position="501"/>
    </location>
</feature>
<dbReference type="RefSeq" id="XP_013753248.1">
    <property type="nucleotide sequence ID" value="XM_013897794.1"/>
</dbReference>
<reference evidence="2 3" key="1">
    <citation type="submission" date="2010-05" db="EMBL/GenBank/DDBJ databases">
        <title>The Genome Sequence of Thecamonas trahens ATCC 50062.</title>
        <authorList>
            <consortium name="The Broad Institute Genome Sequencing Platform"/>
            <person name="Russ C."/>
            <person name="Cuomo C."/>
            <person name="Shea T."/>
            <person name="Young S.K."/>
            <person name="Zeng Q."/>
            <person name="Koehrsen M."/>
            <person name="Haas B."/>
            <person name="Borodovsky M."/>
            <person name="Guigo R."/>
            <person name="Alvarado L."/>
            <person name="Berlin A."/>
            <person name="Bochicchio J."/>
            <person name="Borenstein D."/>
            <person name="Chapman S."/>
            <person name="Chen Z."/>
            <person name="Freedman E."/>
            <person name="Gellesch M."/>
            <person name="Goldberg J."/>
            <person name="Griggs A."/>
            <person name="Gujja S."/>
            <person name="Heilman E."/>
            <person name="Heiman D."/>
            <person name="Hepburn T."/>
            <person name="Howarth C."/>
            <person name="Jen D."/>
            <person name="Larson L."/>
            <person name="Mehta T."/>
            <person name="Park D."/>
            <person name="Pearson M."/>
            <person name="Roberts A."/>
            <person name="Saif S."/>
            <person name="Shenoy N."/>
            <person name="Sisk P."/>
            <person name="Stolte C."/>
            <person name="Sykes S."/>
            <person name="Thomson T."/>
            <person name="Walk T."/>
            <person name="White J."/>
            <person name="Yandava C."/>
            <person name="Burger G."/>
            <person name="Gray M.W."/>
            <person name="Holland P.W.H."/>
            <person name="King N."/>
            <person name="Lang F.B.F."/>
            <person name="Roger A.J."/>
            <person name="Ruiz-Trillo I."/>
            <person name="Lander E."/>
            <person name="Nusbaum C."/>
        </authorList>
    </citation>
    <scope>NUCLEOTIDE SEQUENCE [LARGE SCALE GENOMIC DNA]</scope>
    <source>
        <strain evidence="2 3">ATCC 50062</strain>
    </source>
</reference>
<sequence>MTVLVNPTTAVGRTDLHQLFFTFVNPTLGAAQLSGSFQALARLRAREAVSAQDLDVDNLTLDLQLVTISAVAQRLCGDMPGSDQSLSTAKAALINCLDHASRDMAIIHLLLASLYAGFDESQFAAHIGMAWSILSIIASRSGRTISRAKDISPAELPPLMRAFAQLDNPTRCASIASLTTARDVFRVRTLLGCSRHLLTDVWSPLPTVWWTAIAGTIFPLLERYLLSQALVDVLPQETAPLVASIHALPLFTTLSGTASASGDAPAPMSLTSPAAAPQPMMTSPQMTPHPHPFGVTPVSNAGTGLRGLPQSAAPGNLPSGVFSTPFPDPASRSTSMWTPSLQPNLAGGVPARGVAPPPMASGSKSDTSHSNSNSNSNSRTPAPFSNTFSSSASGTSGLPVSGGSMAIPTSFPPPSSSASSSSSATGGQTRPPGGSSSGSVSSSSSTGTMPAISAATPLAAAAMGLSYHNLGTTPTPVARTRISSSPSSSKNTPSGSNTTSGSGSGSRSGSGSGSDSESISPNSNSQNRHAAQGHGQQQGANQGSTSSSSSSHTRAPSVNTSTSPLTKAPEYTVLLAILPLISTAANWLENDLRNHQAHSKLCVGVYTQTMAAFLQNVGAHIHYVRTGGFDTRHALDTAIAAITAMDASLRYGGDLMRLVIAFTGIVAITASRWDIIFKLIPLAASSEASVPNPVVFLALSRVAADYDMATSESRR</sequence>
<dbReference type="STRING" id="461836.A0A0L0DUN6"/>
<dbReference type="EMBL" id="GL349496">
    <property type="protein sequence ID" value="KNC55198.1"/>
    <property type="molecule type" value="Genomic_DNA"/>
</dbReference>
<feature type="compositionally biased region" description="Polar residues" evidence="1">
    <location>
        <begin position="331"/>
        <end position="343"/>
    </location>
</feature>
<feature type="compositionally biased region" description="Low complexity" evidence="1">
    <location>
        <begin position="416"/>
        <end position="448"/>
    </location>
</feature>
<feature type="compositionally biased region" description="Low complexity" evidence="1">
    <location>
        <begin position="271"/>
        <end position="288"/>
    </location>
</feature>
<accession>A0A0L0DUN6</accession>